<gene>
    <name evidence="10" type="ORF">UT63_C0098G0001</name>
</gene>
<feature type="domain" description="Histidine kinase" evidence="9">
    <location>
        <begin position="487"/>
        <end position="696"/>
    </location>
</feature>
<dbReference type="EMBL" id="LBXN01000098">
    <property type="protein sequence ID" value="KKR30441.1"/>
    <property type="molecule type" value="Genomic_DNA"/>
</dbReference>
<dbReference type="CDD" id="cd00082">
    <property type="entry name" value="HisKA"/>
    <property type="match status" value="1"/>
</dbReference>
<dbReference type="InterPro" id="IPR004358">
    <property type="entry name" value="Sig_transdc_His_kin-like_C"/>
</dbReference>
<keyword evidence="7" id="KW-0067">ATP-binding</keyword>
<dbReference type="InterPro" id="IPR029016">
    <property type="entry name" value="GAF-like_dom_sf"/>
</dbReference>
<dbReference type="PANTHER" id="PTHR43065:SF10">
    <property type="entry name" value="PEROXIDE STRESS-ACTIVATED HISTIDINE KINASE MAK3"/>
    <property type="match status" value="1"/>
</dbReference>
<dbReference type="GO" id="GO:0000155">
    <property type="term" value="F:phosphorelay sensor kinase activity"/>
    <property type="evidence" value="ECO:0007669"/>
    <property type="project" value="InterPro"/>
</dbReference>
<keyword evidence="4" id="KW-0808">Transferase</keyword>
<protein>
    <recommendedName>
        <fullName evidence="2">histidine kinase</fullName>
        <ecNumber evidence="2">2.7.13.3</ecNumber>
    </recommendedName>
</protein>
<evidence type="ECO:0000256" key="4">
    <source>
        <dbReference type="ARBA" id="ARBA00022679"/>
    </source>
</evidence>
<keyword evidence="8" id="KW-0902">Two-component regulatory system</keyword>
<comment type="caution">
    <text evidence="10">The sequence shown here is derived from an EMBL/GenBank/DDBJ whole genome shotgun (WGS) entry which is preliminary data.</text>
</comment>
<organism evidence="10 11">
    <name type="scientific">Candidatus Gottesmanbacteria bacterium GW2011_GWC2_39_8</name>
    <dbReference type="NCBI Taxonomy" id="1618450"/>
    <lineage>
        <taxon>Bacteria</taxon>
        <taxon>Candidatus Gottesmaniibacteriota</taxon>
    </lineage>
</organism>
<keyword evidence="6 10" id="KW-0418">Kinase</keyword>
<evidence type="ECO:0000256" key="7">
    <source>
        <dbReference type="ARBA" id="ARBA00022840"/>
    </source>
</evidence>
<comment type="catalytic activity">
    <reaction evidence="1">
        <text>ATP + protein L-histidine = ADP + protein N-phospho-L-histidine.</text>
        <dbReference type="EC" id="2.7.13.3"/>
    </reaction>
</comment>
<dbReference type="InterPro" id="IPR000014">
    <property type="entry name" value="PAS"/>
</dbReference>
<dbReference type="InterPro" id="IPR035965">
    <property type="entry name" value="PAS-like_dom_sf"/>
</dbReference>
<dbReference type="Gene3D" id="1.10.287.130">
    <property type="match status" value="1"/>
</dbReference>
<dbReference type="Pfam" id="PF13185">
    <property type="entry name" value="GAF_2"/>
    <property type="match status" value="1"/>
</dbReference>
<proteinExistence type="predicted"/>
<evidence type="ECO:0000259" key="9">
    <source>
        <dbReference type="PROSITE" id="PS50109"/>
    </source>
</evidence>
<evidence type="ECO:0000256" key="2">
    <source>
        <dbReference type="ARBA" id="ARBA00012438"/>
    </source>
</evidence>
<sequence>MSLRKKYLDNVIEFVRSLSGCQCAGIRILNEEGGIPYESYSGFSREFWESENCLSVKKDQCACIRIITGQPEPQDLNAMTQGGSFLCNNLGNFVNCLTEQEKTRFRGMCAQHGYASVAVIPVRYKNKIIGAIHLADKGADRISPKAIESIESLTRVIGDGIQKFDMEDTIRQSYIAGEMINSLLRLSLEDLDLEKLLDRTLDMLLSIPWLSPESMGSIFLVENTQDLLVMKTQKGFPEFLEKECAQVPFGSCFCGQAALKQQMQFTDQIDHEHEIRLKGVIPRGLYCIPIISGGRVLGVLNIYLGENYRRDQKKEEFLTTIANSLAGIIHRKQTEKKLSETNELLETIFSDTHLLIAYMDKNFNFIRVNRAYAQADGLAPEFFAGRNYFDLYPDDDNKLIFNRVVKTGDPYSTHGKPFIYTQHPERGITYWDWSLHPVKNSSGMVETVILCLVNVTERKLAEMELMQAQKDLESARRLSDIGTLASVIAHELRNPLSAIRIAAYNIKRKGQLTSLEKHFATIEKKIVESDQIINNLLFYSRLKMPHYQTFRVYEILNECIASAKKRFSEETISVDKKIDSIKKDYIEADPLQIGELFNNILNNAFEALSNRKGKIAIAAGKDDKDKIEIIFRDNGVGIEEEDLKRIFEPFFTKKSKGTGLGLTVCNQVVNLHSGKIEIESKKDRGTTFTVILPMKKKKVEKL</sequence>
<dbReference type="EC" id="2.7.13.3" evidence="2"/>
<dbReference type="Proteomes" id="UP000034539">
    <property type="component" value="Unassembled WGS sequence"/>
</dbReference>
<evidence type="ECO:0000256" key="1">
    <source>
        <dbReference type="ARBA" id="ARBA00000085"/>
    </source>
</evidence>
<dbReference type="Gene3D" id="3.30.450.40">
    <property type="match status" value="2"/>
</dbReference>
<dbReference type="CDD" id="cd00130">
    <property type="entry name" value="PAS"/>
    <property type="match status" value="1"/>
</dbReference>
<keyword evidence="3" id="KW-0597">Phosphoprotein</keyword>
<dbReference type="InterPro" id="IPR005467">
    <property type="entry name" value="His_kinase_dom"/>
</dbReference>
<evidence type="ECO:0000256" key="5">
    <source>
        <dbReference type="ARBA" id="ARBA00022741"/>
    </source>
</evidence>
<evidence type="ECO:0000256" key="3">
    <source>
        <dbReference type="ARBA" id="ARBA00022553"/>
    </source>
</evidence>
<evidence type="ECO:0000313" key="11">
    <source>
        <dbReference type="Proteomes" id="UP000034539"/>
    </source>
</evidence>
<dbReference type="SMART" id="SM00388">
    <property type="entry name" value="HisKA"/>
    <property type="match status" value="1"/>
</dbReference>
<dbReference type="InterPro" id="IPR003018">
    <property type="entry name" value="GAF"/>
</dbReference>
<dbReference type="GO" id="GO:0005524">
    <property type="term" value="F:ATP binding"/>
    <property type="evidence" value="ECO:0007669"/>
    <property type="project" value="UniProtKB-KW"/>
</dbReference>
<dbReference type="AlphaFoldDB" id="A0A0G0PZC8"/>
<dbReference type="NCBIfam" id="TIGR00229">
    <property type="entry name" value="sensory_box"/>
    <property type="match status" value="1"/>
</dbReference>
<dbReference type="SUPFAM" id="SSF55785">
    <property type="entry name" value="PYP-like sensor domain (PAS domain)"/>
    <property type="match status" value="1"/>
</dbReference>
<dbReference type="SMART" id="SM00065">
    <property type="entry name" value="GAF"/>
    <property type="match status" value="1"/>
</dbReference>
<accession>A0A0G0PZC8</accession>
<evidence type="ECO:0000256" key="8">
    <source>
        <dbReference type="ARBA" id="ARBA00023012"/>
    </source>
</evidence>
<dbReference type="Pfam" id="PF08448">
    <property type="entry name" value="PAS_4"/>
    <property type="match status" value="1"/>
</dbReference>
<dbReference type="InterPro" id="IPR036890">
    <property type="entry name" value="HATPase_C_sf"/>
</dbReference>
<dbReference type="PROSITE" id="PS50109">
    <property type="entry name" value="HIS_KIN"/>
    <property type="match status" value="1"/>
</dbReference>
<dbReference type="Gene3D" id="3.30.450.20">
    <property type="entry name" value="PAS domain"/>
    <property type="match status" value="1"/>
</dbReference>
<dbReference type="Pfam" id="PF00512">
    <property type="entry name" value="HisKA"/>
    <property type="match status" value="1"/>
</dbReference>
<keyword evidence="5" id="KW-0547">Nucleotide-binding</keyword>
<dbReference type="InterPro" id="IPR003661">
    <property type="entry name" value="HisK_dim/P_dom"/>
</dbReference>
<dbReference type="SUPFAM" id="SSF47384">
    <property type="entry name" value="Homodimeric domain of signal transducing histidine kinase"/>
    <property type="match status" value="1"/>
</dbReference>
<dbReference type="SUPFAM" id="SSF55874">
    <property type="entry name" value="ATPase domain of HSP90 chaperone/DNA topoisomerase II/histidine kinase"/>
    <property type="match status" value="1"/>
</dbReference>
<evidence type="ECO:0000313" key="10">
    <source>
        <dbReference type="EMBL" id="KKR30441.1"/>
    </source>
</evidence>
<dbReference type="SUPFAM" id="SSF55781">
    <property type="entry name" value="GAF domain-like"/>
    <property type="match status" value="2"/>
</dbReference>
<name>A0A0G0PZC8_9BACT</name>
<evidence type="ECO:0000256" key="6">
    <source>
        <dbReference type="ARBA" id="ARBA00022777"/>
    </source>
</evidence>
<dbReference type="InterPro" id="IPR013656">
    <property type="entry name" value="PAS_4"/>
</dbReference>
<dbReference type="PRINTS" id="PR00344">
    <property type="entry name" value="BCTRLSENSOR"/>
</dbReference>
<dbReference type="SMART" id="SM00387">
    <property type="entry name" value="HATPase_c"/>
    <property type="match status" value="1"/>
</dbReference>
<dbReference type="InterPro" id="IPR003594">
    <property type="entry name" value="HATPase_dom"/>
</dbReference>
<dbReference type="InterPro" id="IPR036097">
    <property type="entry name" value="HisK_dim/P_sf"/>
</dbReference>
<reference evidence="10 11" key="1">
    <citation type="journal article" date="2015" name="Nature">
        <title>rRNA introns, odd ribosomes, and small enigmatic genomes across a large radiation of phyla.</title>
        <authorList>
            <person name="Brown C.T."/>
            <person name="Hug L.A."/>
            <person name="Thomas B.C."/>
            <person name="Sharon I."/>
            <person name="Castelle C.J."/>
            <person name="Singh A."/>
            <person name="Wilkins M.J."/>
            <person name="Williams K.H."/>
            <person name="Banfield J.F."/>
        </authorList>
    </citation>
    <scope>NUCLEOTIDE SEQUENCE [LARGE SCALE GENOMIC DNA]</scope>
</reference>
<dbReference type="PANTHER" id="PTHR43065">
    <property type="entry name" value="SENSOR HISTIDINE KINASE"/>
    <property type="match status" value="1"/>
</dbReference>
<dbReference type="Pfam" id="PF02518">
    <property type="entry name" value="HATPase_c"/>
    <property type="match status" value="1"/>
</dbReference>
<dbReference type="Gene3D" id="3.30.565.10">
    <property type="entry name" value="Histidine kinase-like ATPase, C-terminal domain"/>
    <property type="match status" value="1"/>
</dbReference>